<comment type="similarity">
    <text evidence="1">Belongs to the fasciclin-like AGP family.</text>
</comment>
<feature type="non-terminal residue" evidence="5">
    <location>
        <position position="280"/>
    </location>
</feature>
<dbReference type="Proteomes" id="UP001642360">
    <property type="component" value="Unassembled WGS sequence"/>
</dbReference>
<evidence type="ECO:0000256" key="3">
    <source>
        <dbReference type="SAM" id="SignalP"/>
    </source>
</evidence>
<protein>
    <recommendedName>
        <fullName evidence="4">FAS1 domain-containing protein</fullName>
    </recommendedName>
</protein>
<feature type="signal peptide" evidence="3">
    <location>
        <begin position="1"/>
        <end position="25"/>
    </location>
</feature>
<feature type="compositionally biased region" description="Pro residues" evidence="2">
    <location>
        <begin position="32"/>
        <end position="90"/>
    </location>
</feature>
<dbReference type="InterPro" id="IPR036378">
    <property type="entry name" value="FAS1_dom_sf"/>
</dbReference>
<dbReference type="EMBL" id="CAUOFW020008114">
    <property type="protein sequence ID" value="CAK9181649.1"/>
    <property type="molecule type" value="Genomic_DNA"/>
</dbReference>
<dbReference type="InterPro" id="IPR000782">
    <property type="entry name" value="FAS1_domain"/>
</dbReference>
<organism evidence="5 6">
    <name type="scientific">Ilex paraguariensis</name>
    <name type="common">yerba mate</name>
    <dbReference type="NCBI Taxonomy" id="185542"/>
    <lineage>
        <taxon>Eukaryota</taxon>
        <taxon>Viridiplantae</taxon>
        <taxon>Streptophyta</taxon>
        <taxon>Embryophyta</taxon>
        <taxon>Tracheophyta</taxon>
        <taxon>Spermatophyta</taxon>
        <taxon>Magnoliopsida</taxon>
        <taxon>eudicotyledons</taxon>
        <taxon>Gunneridae</taxon>
        <taxon>Pentapetalae</taxon>
        <taxon>asterids</taxon>
        <taxon>campanulids</taxon>
        <taxon>Aquifoliales</taxon>
        <taxon>Aquifoliaceae</taxon>
        <taxon>Ilex</taxon>
    </lineage>
</organism>
<feature type="region of interest" description="Disordered" evidence="2">
    <location>
        <begin position="27"/>
        <end position="104"/>
    </location>
</feature>
<dbReference type="Pfam" id="PF02469">
    <property type="entry name" value="Fasciclin"/>
    <property type="match status" value="1"/>
</dbReference>
<feature type="domain" description="FAS1" evidence="4">
    <location>
        <begin position="111"/>
        <end position="245"/>
    </location>
</feature>
<dbReference type="SUPFAM" id="SSF82153">
    <property type="entry name" value="FAS1 domain"/>
    <property type="match status" value="1"/>
</dbReference>
<comment type="caution">
    <text evidence="5">The sequence shown here is derived from an EMBL/GenBank/DDBJ whole genome shotgun (WGS) entry which is preliminary data.</text>
</comment>
<accession>A0ABC8UKZ8</accession>
<sequence>MANNFSLYHLLLMALTITNLRLISTTESPLPASSPQPTPLSLPPPTNLSPPPEPRSTPTIPTPPPTIPSPPITTSPPPSPTITEPPPLSPPAIMFPSPPPPPPAELQAQQLNNIIDALIGAGDFAGWANILSSTDPSTLPLSSTLFIPGNEALSHLPTDTATGMENFEAFLIPYHIVPQRLSFSDLQLFKTSTRLPTLLPSKTILITNNSLSNFTIDDSIVSHPDIYLNSAMAVHGIGAILDYTVYGGDFFAPPDPIQVPAPPQPVVPPFFPTGEIIGGR</sequence>
<proteinExistence type="inferred from homology"/>
<reference evidence="5 6" key="1">
    <citation type="submission" date="2024-02" db="EMBL/GenBank/DDBJ databases">
        <authorList>
            <person name="Vignale AGUSTIN F."/>
            <person name="Sosa J E."/>
            <person name="Modenutti C."/>
        </authorList>
    </citation>
    <scope>NUCLEOTIDE SEQUENCE [LARGE SCALE GENOMIC DNA]</scope>
</reference>
<dbReference type="SMART" id="SM00554">
    <property type="entry name" value="FAS1"/>
    <property type="match status" value="1"/>
</dbReference>
<evidence type="ECO:0000313" key="6">
    <source>
        <dbReference type="Proteomes" id="UP001642360"/>
    </source>
</evidence>
<keyword evidence="3" id="KW-0732">Signal</keyword>
<feature type="chain" id="PRO_5044889883" description="FAS1 domain-containing protein" evidence="3">
    <location>
        <begin position="26"/>
        <end position="280"/>
    </location>
</feature>
<keyword evidence="6" id="KW-1185">Reference proteome</keyword>
<dbReference type="PANTHER" id="PTHR33985">
    <property type="entry name" value="OS02G0491300 PROTEIN-RELATED"/>
    <property type="match status" value="1"/>
</dbReference>
<dbReference type="PROSITE" id="PS50213">
    <property type="entry name" value="FAS1"/>
    <property type="match status" value="1"/>
</dbReference>
<dbReference type="InterPro" id="IPR052806">
    <property type="entry name" value="Fasciclin-like_AGP"/>
</dbReference>
<name>A0ABC8UKZ8_9AQUA</name>
<evidence type="ECO:0000259" key="4">
    <source>
        <dbReference type="PROSITE" id="PS50213"/>
    </source>
</evidence>
<dbReference type="AlphaFoldDB" id="A0ABC8UKZ8"/>
<evidence type="ECO:0000256" key="1">
    <source>
        <dbReference type="ARBA" id="ARBA00007843"/>
    </source>
</evidence>
<dbReference type="PANTHER" id="PTHR33985:SF5">
    <property type="entry name" value="FASCICLIN-LIKE ARABINOGALACTAN FAMILY PROTEIN"/>
    <property type="match status" value="1"/>
</dbReference>
<dbReference type="FunFam" id="2.30.180.10:FF:000046">
    <property type="entry name" value="Fasciclin-like arabinogalactan family protein"/>
    <property type="match status" value="1"/>
</dbReference>
<evidence type="ECO:0000256" key="2">
    <source>
        <dbReference type="SAM" id="MobiDB-lite"/>
    </source>
</evidence>
<gene>
    <name evidence="5" type="ORF">ILEXP_LOCUS51727</name>
</gene>
<evidence type="ECO:0000313" key="5">
    <source>
        <dbReference type="EMBL" id="CAK9181649.1"/>
    </source>
</evidence>
<dbReference type="Gene3D" id="2.30.180.10">
    <property type="entry name" value="FAS1 domain"/>
    <property type="match status" value="1"/>
</dbReference>